<dbReference type="GO" id="GO:0003677">
    <property type="term" value="F:DNA binding"/>
    <property type="evidence" value="ECO:0007669"/>
    <property type="project" value="UniProtKB-KW"/>
</dbReference>
<feature type="domain" description="HTH CENPB-type" evidence="2">
    <location>
        <begin position="1"/>
        <end position="37"/>
    </location>
</feature>
<dbReference type="AlphaFoldDB" id="A0A4Y2JX70"/>
<comment type="caution">
    <text evidence="3">The sequence shown here is derived from an EMBL/GenBank/DDBJ whole genome shotgun (WGS) entry which is preliminary data.</text>
</comment>
<organism evidence="3 4">
    <name type="scientific">Araneus ventricosus</name>
    <name type="common">Orbweaver spider</name>
    <name type="synonym">Epeira ventricosa</name>
    <dbReference type="NCBI Taxonomy" id="182803"/>
    <lineage>
        <taxon>Eukaryota</taxon>
        <taxon>Metazoa</taxon>
        <taxon>Ecdysozoa</taxon>
        <taxon>Arthropoda</taxon>
        <taxon>Chelicerata</taxon>
        <taxon>Arachnida</taxon>
        <taxon>Araneae</taxon>
        <taxon>Araneomorphae</taxon>
        <taxon>Entelegynae</taxon>
        <taxon>Araneoidea</taxon>
        <taxon>Araneidae</taxon>
        <taxon>Araneus</taxon>
    </lineage>
</organism>
<keyword evidence="4" id="KW-1185">Reference proteome</keyword>
<protein>
    <recommendedName>
        <fullName evidence="2">HTH CENPB-type domain-containing protein</fullName>
    </recommendedName>
</protein>
<sequence>MRQKAEDLAEKLDPKEFDATDGWFHRWRRRENDVFKQTKGQQKSADKAAADQWIEKEWLKLIASYASKDVYNADESGLSHIAST</sequence>
<dbReference type="Proteomes" id="UP000499080">
    <property type="component" value="Unassembled WGS sequence"/>
</dbReference>
<gene>
    <name evidence="3" type="ORF">AVEN_185622_1</name>
</gene>
<dbReference type="OrthoDB" id="8066856at2759"/>
<keyword evidence="1" id="KW-0238">DNA-binding</keyword>
<dbReference type="PROSITE" id="PS51253">
    <property type="entry name" value="HTH_CENPB"/>
    <property type="match status" value="1"/>
</dbReference>
<dbReference type="Gene3D" id="1.10.10.60">
    <property type="entry name" value="Homeodomain-like"/>
    <property type="match status" value="1"/>
</dbReference>
<dbReference type="InterPro" id="IPR006600">
    <property type="entry name" value="HTH_CenpB_DNA-bd_dom"/>
</dbReference>
<evidence type="ECO:0000313" key="3">
    <source>
        <dbReference type="EMBL" id="GBM94650.1"/>
    </source>
</evidence>
<evidence type="ECO:0000259" key="2">
    <source>
        <dbReference type="PROSITE" id="PS51253"/>
    </source>
</evidence>
<evidence type="ECO:0000313" key="4">
    <source>
        <dbReference type="Proteomes" id="UP000499080"/>
    </source>
</evidence>
<evidence type="ECO:0000256" key="1">
    <source>
        <dbReference type="ARBA" id="ARBA00023125"/>
    </source>
</evidence>
<dbReference type="EMBL" id="BGPR01003989">
    <property type="protein sequence ID" value="GBM94650.1"/>
    <property type="molecule type" value="Genomic_DNA"/>
</dbReference>
<accession>A0A4Y2JX70</accession>
<proteinExistence type="predicted"/>
<reference evidence="3 4" key="1">
    <citation type="journal article" date="2019" name="Sci. Rep.">
        <title>Orb-weaving spider Araneus ventricosus genome elucidates the spidroin gene catalogue.</title>
        <authorList>
            <person name="Kono N."/>
            <person name="Nakamura H."/>
            <person name="Ohtoshi R."/>
            <person name="Moran D.A.P."/>
            <person name="Shinohara A."/>
            <person name="Yoshida Y."/>
            <person name="Fujiwara M."/>
            <person name="Mori M."/>
            <person name="Tomita M."/>
            <person name="Arakawa K."/>
        </authorList>
    </citation>
    <scope>NUCLEOTIDE SEQUENCE [LARGE SCALE GENOMIC DNA]</scope>
</reference>
<name>A0A4Y2JX70_ARAVE</name>